<keyword evidence="14" id="KW-1185">Reference proteome</keyword>
<evidence type="ECO:0000256" key="10">
    <source>
        <dbReference type="SAM" id="MobiDB-lite"/>
    </source>
</evidence>
<feature type="transmembrane region" description="Helical" evidence="11">
    <location>
        <begin position="1212"/>
        <end position="1236"/>
    </location>
</feature>
<dbReference type="InterPro" id="IPR034001">
    <property type="entry name" value="ABCG_PDR_1"/>
</dbReference>
<feature type="transmembrane region" description="Helical" evidence="11">
    <location>
        <begin position="542"/>
        <end position="566"/>
    </location>
</feature>
<feature type="transmembrane region" description="Helical" evidence="11">
    <location>
        <begin position="510"/>
        <end position="530"/>
    </location>
</feature>
<dbReference type="CDD" id="cd03232">
    <property type="entry name" value="ABCG_PDR_domain2"/>
    <property type="match status" value="1"/>
</dbReference>
<dbReference type="CDD" id="cd03233">
    <property type="entry name" value="ABCG_PDR_domain1"/>
    <property type="match status" value="1"/>
</dbReference>
<evidence type="ECO:0000313" key="13">
    <source>
        <dbReference type="EMBL" id="KGO69220.1"/>
    </source>
</evidence>
<dbReference type="EMBL" id="JQGA01001157">
    <property type="protein sequence ID" value="KGO69220.1"/>
    <property type="molecule type" value="Genomic_DNA"/>
</dbReference>
<keyword evidence="8 11" id="KW-0472">Membrane</keyword>
<evidence type="ECO:0000256" key="4">
    <source>
        <dbReference type="ARBA" id="ARBA00022692"/>
    </source>
</evidence>
<dbReference type="OrthoDB" id="245989at2759"/>
<organism evidence="13 14">
    <name type="scientific">Penicillium italicum</name>
    <name type="common">Blue mold</name>
    <dbReference type="NCBI Taxonomy" id="40296"/>
    <lineage>
        <taxon>Eukaryota</taxon>
        <taxon>Fungi</taxon>
        <taxon>Dikarya</taxon>
        <taxon>Ascomycota</taxon>
        <taxon>Pezizomycotina</taxon>
        <taxon>Eurotiomycetes</taxon>
        <taxon>Eurotiomycetidae</taxon>
        <taxon>Eurotiales</taxon>
        <taxon>Aspergillaceae</taxon>
        <taxon>Penicillium</taxon>
    </lineage>
</organism>
<dbReference type="InterPro" id="IPR013525">
    <property type="entry name" value="ABC2_TM"/>
</dbReference>
<dbReference type="FunFam" id="3.40.50.300:FF:000054">
    <property type="entry name" value="ABC multidrug transporter atrF"/>
    <property type="match status" value="1"/>
</dbReference>
<feature type="transmembrane region" description="Helical" evidence="11">
    <location>
        <begin position="1283"/>
        <end position="1304"/>
    </location>
</feature>
<dbReference type="Pfam" id="PF00005">
    <property type="entry name" value="ABC_tran"/>
    <property type="match status" value="2"/>
</dbReference>
<evidence type="ECO:0000259" key="12">
    <source>
        <dbReference type="PROSITE" id="PS50893"/>
    </source>
</evidence>
<keyword evidence="4 11" id="KW-0812">Transmembrane</keyword>
<sequence length="2002" mass="222878">MMANDHSGESEHTLAANDQHNNVNSVLSSERPSSPVSSSPPEEFAPIRTTTSDTQADSTGPKLDEDGVARTLSRRRSHASGHDTKGEEWTQIERLISRMFGSERKANSEEEKTRHVGVVWKNLTVKGVGLGAALQPTNGDIFLGLPRLIKQLFTRGRKGTGAGKSSIRTILDDFTGCVRPGEMLLVLGRPGSGCSTFLKVLGNQRAGYESIEGDVRYGGTDSEKMAKHYRSEVLYNPEDDLHYATLTVRDTLLFALKSRTPDKASRIPGESRKEYQETFLSAIAKLFWIEHALGTRVGNELIRGVSGGEKKRTSIAEAMVTKASTQCWDNSTKGLDASTALEYVQSLRSLTNTANVSTVVALYQASENLFDLFDKVILIEDGKCSFFGPSQDAKAYFERLGFECPPRWTTPDFLTSVSDPHARRVKDGWDDRIPRNAAEFQAAYRTSDAYQRNLADIESFEGEVEAQKQEREAARSTAARKNFTISFYKQVMILTHRQFLVMFGDRESLIGKWSVITFQALIVGSLFYNLQDTSSFYRPAAYALAQVVVDVPLVFIQVVLFDIIVYFMANLARTPSQFFINLLFIFILTMTMYSFFRALGALCASLDVATRLTGVAIQALVVYTGYLIPPWKMHPWLKWLIWINPVQYAFEALMANEFHNLRIKCEPPYIVPDGPNAVAGHQACALQGSDPDQLVVQGPKYIQTAYTYSRAHLWRNFGIIIGWLIFFVCLTMLGMELQRPNKGGSSVTVFKRSEAPKAIQDIVEQSAPPGDEESAEKDGIVSNKNEVNSSESSDKVKDIAKNTAIFTWQDVNYTIPFKGGQRQLLQNVQGYVKPGRLTALMGASGSGKTTLLNALAQRINFGVVTGSFLVDGRPLPKSFQRATGFAEQMDIHEPTATVRESLRFSALLRQPKEVPLQEKYDYCETIIDLLEMRSIAGATVGSAGSGLNQEQRKRLTIAVELASKPELLLFLDEPTSGLDSLAAFNIVRFLRRLADAGQAVLCTIHQPSAVLFENFDELLLLKSGGSVVYNGPLGNDSKTLIDYFEQNGGRKCSPHENPAEYMLEVIGAGNPDYKGQDWGNVWANSPESRQLSEDLEGIIASRRNSQSDENTKDGREYAMPLYVQVVAATKRAFVAYWRTPDYIIGKFMLHIFTGLFNTFTFWHLGNSFIDMQSRLFSVFMTLTIAPPLIQQLQPRYLHFRGLYKSREANSKIYSWAAFVTSTIVPELPYSIVAGSIYFNCWYWGTWFPRDSFSSGYVWMSMMLFELYYIGLGQFIAALAPNELFASLLVPTFFTFIASFCGVVVPYVALPHFWQSWMYWLTPFHYLLEGFVGVITHDVSVRCIEREEALFTAPPGMNCREYAGSYAEKAGGYVRDAGNGMCSFCQYSTGDQFAKSFNVFYSHKWRDYGIFWGFIIFNFALVFAFSWLYLHGEDTEPRDTPEGSTAGDESKASLASKDRKCQYCQQAFTSSSLGRHLDQFLFKKKPDGIHDVEEIRRIRSGITRRQARTSTGKTESSPERSQKKGISEPFTAADSGSKSREAPVRMMFNTPTWHATGVINDIPNPSRVPDGPRIAPSQSRTVSLQLPDYANRGTSSSNPDTMRALELALREVLDNIKAASSRIRPRLSPFDFDMQAQTFPSMCLQLLPPPPSLFATHPFSSSASFPLQPPGAEHLDIVRQALRSKVAQWQTDQLAVDPTAKPHMRHGNSGVDPNMIYRSAQQHEDISFRHLELAFNHWNSLPNETRRDAWQLEITRAFAREAEKRKSSDEQLARVQQEANQLRAQVERLGSCQWPREFALFPPDTLPLSREVARELDAQESQISADSPRWDYDSVVAKWRRVVMHDKGMGRVGVGYGNHSPLGDPDQSQPQQSPDVRPPRPGEDTTSHPNRLRPLQSATALSPDAAATSTPASSTHYASPHSFADPRSSPSGALPSGLPQVGGLPPAKRQRLMNGSEDPSGPSSDSAHPPPSAAGKPWGSSTPHLSNLAAPSGNTTPSASSRN</sequence>
<dbReference type="SMART" id="SM00382">
    <property type="entry name" value="AAA"/>
    <property type="match status" value="2"/>
</dbReference>
<dbReference type="Pfam" id="PF14510">
    <property type="entry name" value="ABC_trans_N"/>
    <property type="match status" value="1"/>
</dbReference>
<dbReference type="Gene3D" id="3.40.50.300">
    <property type="entry name" value="P-loop containing nucleotide triphosphate hydrolases"/>
    <property type="match status" value="2"/>
</dbReference>
<dbReference type="SUPFAM" id="SSF52540">
    <property type="entry name" value="P-loop containing nucleoside triphosphate hydrolases"/>
    <property type="match status" value="2"/>
</dbReference>
<dbReference type="Pfam" id="PF01061">
    <property type="entry name" value="ABC2_membrane"/>
    <property type="match status" value="2"/>
</dbReference>
<dbReference type="GO" id="GO:0005524">
    <property type="term" value="F:ATP binding"/>
    <property type="evidence" value="ECO:0007669"/>
    <property type="project" value="UniProtKB-KW"/>
</dbReference>
<keyword evidence="6" id="KW-0067">ATP-binding</keyword>
<comment type="subcellular location">
    <subcellularLocation>
        <location evidence="1">Membrane</location>
        <topology evidence="1">Multi-pass membrane protein</topology>
    </subcellularLocation>
</comment>
<feature type="compositionally biased region" description="Polar residues" evidence="10">
    <location>
        <begin position="48"/>
        <end position="58"/>
    </location>
</feature>
<proteinExistence type="inferred from homology"/>
<feature type="region of interest" description="Disordered" evidence="10">
    <location>
        <begin position="765"/>
        <end position="794"/>
    </location>
</feature>
<dbReference type="GO" id="GO:0140359">
    <property type="term" value="F:ABC-type transporter activity"/>
    <property type="evidence" value="ECO:0007669"/>
    <property type="project" value="InterPro"/>
</dbReference>
<evidence type="ECO:0000256" key="11">
    <source>
        <dbReference type="SAM" id="Phobius"/>
    </source>
</evidence>
<feature type="transmembrane region" description="Helical" evidence="11">
    <location>
        <begin position="713"/>
        <end position="733"/>
    </location>
</feature>
<name>A0A0A2KY00_PENIT</name>
<comment type="similarity">
    <text evidence="2">Belongs to the ABC transporter superfamily. ABCG family. PDR (TC 3.A.1.205) subfamily.</text>
</comment>
<dbReference type="FunFam" id="3.40.50.300:FF:002416">
    <property type="entry name" value="ABC multidrug transporter (Eurofung)"/>
    <property type="match status" value="1"/>
</dbReference>
<feature type="compositionally biased region" description="Low complexity" evidence="10">
    <location>
        <begin position="1954"/>
        <end position="1966"/>
    </location>
</feature>
<dbReference type="InterPro" id="IPR029481">
    <property type="entry name" value="ABC_trans_N"/>
</dbReference>
<dbReference type="InterPro" id="IPR003593">
    <property type="entry name" value="AAA+_ATPase"/>
</dbReference>
<comment type="caution">
    <text evidence="13">The sequence shown here is derived from an EMBL/GenBank/DDBJ whole genome shotgun (WGS) entry which is preliminary data.</text>
</comment>
<dbReference type="InterPro" id="IPR010929">
    <property type="entry name" value="PDR_CDR_ABC"/>
</dbReference>
<dbReference type="InterPro" id="IPR027417">
    <property type="entry name" value="P-loop_NTPase"/>
</dbReference>
<reference evidence="13 14" key="1">
    <citation type="journal article" date="2015" name="Mol. Plant Microbe Interact.">
        <title>Genome, transcriptome, and functional analyses of Penicillium expansum provide new insights into secondary metabolism and pathogenicity.</title>
        <authorList>
            <person name="Ballester A.R."/>
            <person name="Marcet-Houben M."/>
            <person name="Levin E."/>
            <person name="Sela N."/>
            <person name="Selma-Lazaro C."/>
            <person name="Carmona L."/>
            <person name="Wisniewski M."/>
            <person name="Droby S."/>
            <person name="Gonzalez-Candelas L."/>
            <person name="Gabaldon T."/>
        </authorList>
    </citation>
    <scope>NUCLEOTIDE SEQUENCE [LARGE SCALE GENOMIC DNA]</scope>
    <source>
        <strain evidence="13 14">PHI-1</strain>
    </source>
</reference>
<feature type="region of interest" description="Disordered" evidence="10">
    <location>
        <begin position="1499"/>
        <end position="1541"/>
    </location>
</feature>
<accession>A0A0A2KY00</accession>
<feature type="compositionally biased region" description="Basic and acidic residues" evidence="10">
    <location>
        <begin position="1"/>
        <end position="12"/>
    </location>
</feature>
<evidence type="ECO:0000256" key="3">
    <source>
        <dbReference type="ARBA" id="ARBA00022448"/>
    </source>
</evidence>
<feature type="domain" description="ABC transporter" evidence="12">
    <location>
        <begin position="143"/>
        <end position="406"/>
    </location>
</feature>
<feature type="transmembrane region" description="Helical" evidence="11">
    <location>
        <begin position="1409"/>
        <end position="1429"/>
    </location>
</feature>
<evidence type="ECO:0000256" key="9">
    <source>
        <dbReference type="SAM" id="Coils"/>
    </source>
</evidence>
<keyword evidence="3" id="KW-0813">Transport</keyword>
<dbReference type="GO" id="GO:0016887">
    <property type="term" value="F:ATP hydrolysis activity"/>
    <property type="evidence" value="ECO:0007669"/>
    <property type="project" value="InterPro"/>
</dbReference>
<feature type="compositionally biased region" description="Basic and acidic residues" evidence="10">
    <location>
        <begin position="1515"/>
        <end position="1525"/>
    </location>
</feature>
<dbReference type="PROSITE" id="PS50893">
    <property type="entry name" value="ABC_TRANSPORTER_2"/>
    <property type="match status" value="2"/>
</dbReference>
<feature type="compositionally biased region" description="Low complexity" evidence="10">
    <location>
        <begin position="23"/>
        <end position="42"/>
    </location>
</feature>
<evidence type="ECO:0000256" key="6">
    <source>
        <dbReference type="ARBA" id="ARBA00022840"/>
    </source>
</evidence>
<protein>
    <submittedName>
        <fullName evidence="13">CDR ABC transporter</fullName>
    </submittedName>
</protein>
<feature type="transmembrane region" description="Helical" evidence="11">
    <location>
        <begin position="1147"/>
        <end position="1165"/>
    </location>
</feature>
<dbReference type="InterPro" id="IPR003439">
    <property type="entry name" value="ABC_transporter-like_ATP-bd"/>
</dbReference>
<feature type="compositionally biased region" description="Low complexity" evidence="10">
    <location>
        <begin position="1863"/>
        <end position="1874"/>
    </location>
</feature>
<keyword evidence="9" id="KW-0175">Coiled coil</keyword>
<evidence type="ECO:0000256" key="5">
    <source>
        <dbReference type="ARBA" id="ARBA00022741"/>
    </source>
</evidence>
<dbReference type="STRING" id="40296.A0A0A2KY00"/>
<feature type="transmembrane region" description="Helical" evidence="11">
    <location>
        <begin position="578"/>
        <end position="596"/>
    </location>
</feature>
<dbReference type="PhylomeDB" id="A0A0A2KY00"/>
<dbReference type="InterPro" id="IPR034003">
    <property type="entry name" value="ABCG_PDR_2"/>
</dbReference>
<dbReference type="GO" id="GO:0016020">
    <property type="term" value="C:membrane"/>
    <property type="evidence" value="ECO:0007669"/>
    <property type="project" value="UniProtKB-SubCell"/>
</dbReference>
<feature type="coiled-coil region" evidence="9">
    <location>
        <begin position="1764"/>
        <end position="1791"/>
    </location>
</feature>
<feature type="transmembrane region" description="Helical" evidence="11">
    <location>
        <begin position="1256"/>
        <end position="1276"/>
    </location>
</feature>
<feature type="region of interest" description="Disordered" evidence="10">
    <location>
        <begin position="1"/>
        <end position="90"/>
    </location>
</feature>
<dbReference type="HOGENOM" id="CLU_000604_35_0_1"/>
<evidence type="ECO:0000256" key="8">
    <source>
        <dbReference type="ARBA" id="ARBA00023136"/>
    </source>
</evidence>
<feature type="compositionally biased region" description="Low complexity" evidence="10">
    <location>
        <begin position="1896"/>
        <end position="1938"/>
    </location>
</feature>
<evidence type="ECO:0000256" key="1">
    <source>
        <dbReference type="ARBA" id="ARBA00004141"/>
    </source>
</evidence>
<feature type="compositionally biased region" description="Low complexity" evidence="10">
    <location>
        <begin position="781"/>
        <end position="791"/>
    </location>
</feature>
<evidence type="ECO:0000256" key="2">
    <source>
        <dbReference type="ARBA" id="ARBA00006012"/>
    </source>
</evidence>
<feature type="transmembrane region" description="Helical" evidence="11">
    <location>
        <begin position="1316"/>
        <end position="1335"/>
    </location>
</feature>
<keyword evidence="5" id="KW-0547">Nucleotide-binding</keyword>
<evidence type="ECO:0000256" key="7">
    <source>
        <dbReference type="ARBA" id="ARBA00022989"/>
    </source>
</evidence>
<evidence type="ECO:0000313" key="14">
    <source>
        <dbReference type="Proteomes" id="UP000030104"/>
    </source>
</evidence>
<dbReference type="Pfam" id="PF06422">
    <property type="entry name" value="PDR_CDR"/>
    <property type="match status" value="1"/>
</dbReference>
<gene>
    <name evidence="13" type="ORF">PITC_095420</name>
</gene>
<dbReference type="Proteomes" id="UP000030104">
    <property type="component" value="Unassembled WGS sequence"/>
</dbReference>
<dbReference type="OMA" id="DAGNGMC"/>
<feature type="compositionally biased region" description="Polar residues" evidence="10">
    <location>
        <begin position="1991"/>
        <end position="2002"/>
    </location>
</feature>
<dbReference type="PANTHER" id="PTHR19241">
    <property type="entry name" value="ATP-BINDING CASSETTE TRANSPORTER"/>
    <property type="match status" value="1"/>
</dbReference>
<feature type="compositionally biased region" description="Basic and acidic residues" evidence="10">
    <location>
        <begin position="1876"/>
        <end position="1885"/>
    </location>
</feature>
<feature type="region of interest" description="Disordered" evidence="10">
    <location>
        <begin position="1849"/>
        <end position="2002"/>
    </location>
</feature>
<feature type="domain" description="ABC transporter" evidence="12">
    <location>
        <begin position="806"/>
        <end position="1048"/>
    </location>
</feature>
<keyword evidence="7 11" id="KW-1133">Transmembrane helix</keyword>